<feature type="transmembrane region" description="Helical" evidence="1">
    <location>
        <begin position="667"/>
        <end position="685"/>
    </location>
</feature>
<dbReference type="EMBL" id="CP046237">
    <property type="protein sequence ID" value="WFD49109.1"/>
    <property type="molecule type" value="Genomic_DNA"/>
</dbReference>
<feature type="domain" description="CWH43-like N-terminal" evidence="2">
    <location>
        <begin position="19"/>
        <end position="234"/>
    </location>
</feature>
<feature type="transmembrane region" description="Helical" evidence="1">
    <location>
        <begin position="628"/>
        <end position="646"/>
    </location>
</feature>
<dbReference type="InterPro" id="IPR036691">
    <property type="entry name" value="Endo/exonu/phosph_ase_sf"/>
</dbReference>
<feature type="transmembrane region" description="Helical" evidence="1">
    <location>
        <begin position="563"/>
        <end position="581"/>
    </location>
</feature>
<feature type="transmembrane region" description="Helical" evidence="1">
    <location>
        <begin position="474"/>
        <end position="492"/>
    </location>
</feature>
<feature type="transmembrane region" description="Helical" evidence="1">
    <location>
        <begin position="512"/>
        <end position="532"/>
    </location>
</feature>
<dbReference type="InterPro" id="IPR019402">
    <property type="entry name" value="CWH43_N"/>
</dbReference>
<feature type="transmembrane region" description="Helical" evidence="1">
    <location>
        <begin position="344"/>
        <end position="362"/>
    </location>
</feature>
<feature type="transmembrane region" description="Helical" evidence="1">
    <location>
        <begin position="539"/>
        <end position="557"/>
    </location>
</feature>
<evidence type="ECO:0000259" key="4">
    <source>
        <dbReference type="Pfam" id="PF23022"/>
    </source>
</evidence>
<dbReference type="Pfam" id="PF23021">
    <property type="entry name" value="6TM_2nd_PGAP2IP"/>
    <property type="match status" value="1"/>
</dbReference>
<keyword evidence="7" id="KW-1185">Reference proteome</keyword>
<evidence type="ECO:0000313" key="7">
    <source>
        <dbReference type="Proteomes" id="UP000818624"/>
    </source>
</evidence>
<reference evidence="6 7" key="1">
    <citation type="journal article" date="2020" name="Elife">
        <title>Loss of centromere function drives karyotype evolution in closely related Malassezia species.</title>
        <authorList>
            <person name="Sankaranarayanan S.R."/>
            <person name="Ianiri G."/>
            <person name="Coelho M.A."/>
            <person name="Reza M.H."/>
            <person name="Thimmappa B.C."/>
            <person name="Ganguly P."/>
            <person name="Vadnala R.N."/>
            <person name="Sun S."/>
            <person name="Siddharthan R."/>
            <person name="Tellgren-Roth C."/>
            <person name="Dawson T.L."/>
            <person name="Heitman J."/>
            <person name="Sanyal K."/>
        </authorList>
    </citation>
    <scope>NUCLEOTIDE SEQUENCE [LARGE SCALE GENOMIC DNA]</scope>
    <source>
        <strain evidence="6">CBS14141</strain>
    </source>
</reference>
<feature type="transmembrane region" description="Helical" evidence="1">
    <location>
        <begin position="79"/>
        <end position="102"/>
    </location>
</feature>
<keyword evidence="1" id="KW-0812">Transmembrane</keyword>
<gene>
    <name evidence="6" type="primary">CWH43</name>
    <name evidence="6" type="ORF">GLX27_003787</name>
</gene>
<feature type="transmembrane region" description="Helical" evidence="1">
    <location>
        <begin position="266"/>
        <end position="294"/>
    </location>
</feature>
<name>A0ABY8EUB4_MALFU</name>
<feature type="domain" description="PGAP2IP second transmembrane" evidence="3">
    <location>
        <begin position="474"/>
        <end position="646"/>
    </location>
</feature>
<feature type="transmembrane region" description="Helical" evidence="1">
    <location>
        <begin position="306"/>
        <end position="323"/>
    </location>
</feature>
<evidence type="ECO:0000313" key="6">
    <source>
        <dbReference type="EMBL" id="WFD49109.1"/>
    </source>
</evidence>
<dbReference type="PANTHER" id="PTHR14859">
    <property type="entry name" value="CALCOFLUOR WHITE HYPERSENSITIVE PROTEIN PRECURSOR"/>
    <property type="match status" value="1"/>
</dbReference>
<keyword evidence="1" id="KW-0472">Membrane</keyword>
<dbReference type="PANTHER" id="PTHR14859:SF1">
    <property type="entry name" value="PGAP2-INTERACTING PROTEIN"/>
    <property type="match status" value="1"/>
</dbReference>
<organism evidence="6 7">
    <name type="scientific">Malassezia furfur</name>
    <name type="common">Pityriasis versicolor infection agent</name>
    <name type="synonym">Pityrosporum furfur</name>
    <dbReference type="NCBI Taxonomy" id="55194"/>
    <lineage>
        <taxon>Eukaryota</taxon>
        <taxon>Fungi</taxon>
        <taxon>Dikarya</taxon>
        <taxon>Basidiomycota</taxon>
        <taxon>Ustilaginomycotina</taxon>
        <taxon>Malasseziomycetes</taxon>
        <taxon>Malasseziales</taxon>
        <taxon>Malasseziaceae</taxon>
        <taxon>Malassezia</taxon>
    </lineage>
</organism>
<feature type="transmembrane region" description="Helical" evidence="1">
    <location>
        <begin position="593"/>
        <end position="616"/>
    </location>
</feature>
<feature type="domain" description="PGAP2IP C-terminal nuclease-like" evidence="5">
    <location>
        <begin position="701"/>
        <end position="925"/>
    </location>
</feature>
<dbReference type="Pfam" id="PF23022">
    <property type="entry name" value="6TM_1st_PGAP2IP"/>
    <property type="match status" value="1"/>
</dbReference>
<evidence type="ECO:0000259" key="3">
    <source>
        <dbReference type="Pfam" id="PF23021"/>
    </source>
</evidence>
<keyword evidence="1" id="KW-1133">Transmembrane helix</keyword>
<dbReference type="InterPro" id="IPR051916">
    <property type="entry name" value="GPI-anchor_lipid_remodeler"/>
</dbReference>
<accession>A0ABY8EUB4</accession>
<dbReference type="InterPro" id="IPR053912">
    <property type="entry name" value="PGAP2IP_TM_1nd"/>
</dbReference>
<evidence type="ECO:0000259" key="5">
    <source>
        <dbReference type="Pfam" id="PF23226"/>
    </source>
</evidence>
<evidence type="ECO:0000259" key="2">
    <source>
        <dbReference type="Pfam" id="PF10277"/>
    </source>
</evidence>
<feature type="transmembrane region" description="Helical" evidence="1">
    <location>
        <begin position="435"/>
        <end position="453"/>
    </location>
</feature>
<feature type="transmembrane region" description="Helical" evidence="1">
    <location>
        <begin position="108"/>
        <end position="128"/>
    </location>
</feature>
<dbReference type="Pfam" id="PF10277">
    <property type="entry name" value="Frag1"/>
    <property type="match status" value="1"/>
</dbReference>
<dbReference type="Pfam" id="PF23226">
    <property type="entry name" value="Exo_endo_phos_PGAP2IP"/>
    <property type="match status" value="1"/>
</dbReference>
<proteinExistence type="predicted"/>
<feature type="domain" description="PGAP2IP first transmembrane" evidence="4">
    <location>
        <begin position="278"/>
        <end position="445"/>
    </location>
</feature>
<evidence type="ECO:0000256" key="1">
    <source>
        <dbReference type="SAM" id="Phobius"/>
    </source>
</evidence>
<dbReference type="InterPro" id="IPR057315">
    <property type="entry name" value="Exo_endo_phos_PGAP2IP_C"/>
</dbReference>
<dbReference type="SUPFAM" id="SSF56219">
    <property type="entry name" value="DNase I-like"/>
    <property type="match status" value="1"/>
</dbReference>
<sequence length="981" mass="105194">MAPTDVGRASAAWAVGAHAVVWAHTVLGASAFVAALAVCVCLHYRRVVKNHVAAWPDEFWPSVSATVGDWFPERNVFQILIAATSGPRFLLVGLCALAAALQHRPRRAAALLVVGAARTLACGGWVYITSTDHALVHDVAMGLYLGLTPVWMVLCAASLAPGPQSPHAAAHRTAQRVRAVAAAAFYACTPCMVYLYLQHRRHRVPGAYSRYALFEWGLVVFDLAYDAASAWDVRRFTIRVEYADTQPVATPAEARAHSEAVREPSLLFWVATQVYLAFTAWSCVTCLLSLIFYFSVSNMGAEGHELLVLAPVAGLLVANVPPVRGWVAARRDGAVAVGPRAPRATAALWAASGATVASYAVASPLVRLVTAAACVALVAVQSALEWAAAWEAGRLDEACAVWLTGWVALQVARYANHANSPLWPFLDATNGGQHVPALVLGGVCLVPLLVGGSGARLPAAHVRRRAGPGGRARAALGAVAFGTWLSVLQTLLSDAGTPIAWGWTGYPVRGPMGVPHGVLVIAAFAAGVHAALRAPALGLCRGVWAAYAAGCAALYLLDDWAGFAGALAVAATVPTMALPLLQSALTHDPLVALLGAWAVAVAQWFFGVLTVAYAFLPGAWVMREHTGALLAVQGALLLAGLHAARTPEVVTRLGVAASTRRHSFRRALYVVLGALVGVACVVPAVRRVPAHRIVPYHAADRVLTAGIWTVHFGFDQSMRDNTRRMAGLFRELELDVVGLLETDLHRPAFANRDLTQYLAEELGMYADLGPSPKKHTWGAVLLSKFPILESTHHLLPSPHGELAPAIHAVLDVFGVATHVIVSHNGQQEDALDRELQTTALAEILAATYPAPAIFLGYLVTLPHMPRPSPYGILFGEGRLLDVNKRDLDRWCQYLGFRGLERVAYARVSRYTVTDTELQTFKLRVPLTPLPGDRDVLPRKLPYAERPVAAWTYPGSLIRPHARLNETHRYGPEPYPTYFAPP</sequence>
<dbReference type="InterPro" id="IPR053911">
    <property type="entry name" value="PGAP2IP_TM_2nd"/>
</dbReference>
<feature type="transmembrane region" description="Helical" evidence="1">
    <location>
        <begin position="179"/>
        <end position="197"/>
    </location>
</feature>
<dbReference type="Gene3D" id="3.60.10.10">
    <property type="entry name" value="Endonuclease/exonuclease/phosphatase"/>
    <property type="match status" value="1"/>
</dbReference>
<dbReference type="Proteomes" id="UP000818624">
    <property type="component" value="Chromosome 4"/>
</dbReference>
<feature type="transmembrane region" description="Helical" evidence="1">
    <location>
        <begin position="20"/>
        <end position="42"/>
    </location>
</feature>
<protein>
    <submittedName>
        <fullName evidence="6">Protein cwh43</fullName>
    </submittedName>
</protein>
<feature type="transmembrane region" description="Helical" evidence="1">
    <location>
        <begin position="140"/>
        <end position="159"/>
    </location>
</feature>